<organism evidence="3 4">
    <name type="scientific">Pseudomonas typographi</name>
    <dbReference type="NCBI Taxonomy" id="2715964"/>
    <lineage>
        <taxon>Bacteria</taxon>
        <taxon>Pseudomonadati</taxon>
        <taxon>Pseudomonadota</taxon>
        <taxon>Gammaproteobacteria</taxon>
        <taxon>Pseudomonadales</taxon>
        <taxon>Pseudomonadaceae</taxon>
        <taxon>Pseudomonas</taxon>
    </lineage>
</organism>
<comment type="caution">
    <text evidence="3">The sequence shown here is derived from an EMBL/GenBank/DDBJ whole genome shotgun (WGS) entry which is preliminary data.</text>
</comment>
<proteinExistence type="predicted"/>
<feature type="transmembrane region" description="Helical" evidence="2">
    <location>
        <begin position="253"/>
        <end position="278"/>
    </location>
</feature>
<sequence length="460" mass="49799">MDCRVTALEKLWLTEAIHWRETHAGPLEDSEAVRLARRQGGTLGERLQYRAHLLAERDGLLLALRRWRQGAQLALGLLLLLALASGVGMALAALGDGSRPVNVFWALGSLLGLNLLMLAGWCASAVASRHGAALGRLWLWLSARLARDAQAAHLAPALWLLLQRHHLARWLLGSAAHGLWLLSALSTLATLLLMLATRRYGFVWETTLLGSDTFVSLTHALGALPAALGFNVPDSDAIRASGDAALASARQPWASWLLGVLVCYGVLPRAVLALLCWYNWRRGRARLLAAPGHSASEALRERLMPSSERLGVTDPAPRFTLGEAARHTEPSNSDAVLAGIELDDQRPWPPPLPAGTHDAGVVDDHASRQHLLETLTAQPPARLLLACDPQRSADRGTLALLAELSRCAGATRVWLLPKAAQGTAPDPQRLADWQAALDRLGLPHGTEPELPTRWLEGRNE</sequence>
<protein>
    <submittedName>
        <fullName evidence="3">DUF2868 domain-containing protein</fullName>
    </submittedName>
</protein>
<keyword evidence="2" id="KW-0472">Membrane</keyword>
<reference evidence="3 4" key="1">
    <citation type="journal article" date="2020" name="Insects">
        <title>Bacteria Belonging to Pseudomonas typographi sp. nov. from the Bark Beetle Ips typographus Have Genomic Potential to Aid in the Host Ecology.</title>
        <authorList>
            <person name="Peral-Aranega E."/>
            <person name="Saati-Santamaria Z."/>
            <person name="Kolarik M."/>
            <person name="Rivas R."/>
            <person name="Garcia-Fraile P."/>
        </authorList>
    </citation>
    <scope>NUCLEOTIDE SEQUENCE [LARGE SCALE GENOMIC DNA]</scope>
    <source>
        <strain evidence="3 4">CA3A</strain>
    </source>
</reference>
<gene>
    <name evidence="3" type="ORF">HAQ05_07425</name>
</gene>
<feature type="transmembrane region" description="Helical" evidence="2">
    <location>
        <begin position="170"/>
        <end position="196"/>
    </location>
</feature>
<dbReference type="Proteomes" id="UP000805841">
    <property type="component" value="Unassembled WGS sequence"/>
</dbReference>
<accession>A0ABR7YZD4</accession>
<name>A0ABR7YZD4_9PSED</name>
<dbReference type="InterPro" id="IPR021296">
    <property type="entry name" value="DUF2868"/>
</dbReference>
<feature type="transmembrane region" description="Helical" evidence="2">
    <location>
        <begin position="73"/>
        <end position="92"/>
    </location>
</feature>
<evidence type="ECO:0000256" key="2">
    <source>
        <dbReference type="SAM" id="Phobius"/>
    </source>
</evidence>
<keyword evidence="2" id="KW-1133">Transmembrane helix</keyword>
<feature type="region of interest" description="Disordered" evidence="1">
    <location>
        <begin position="441"/>
        <end position="460"/>
    </location>
</feature>
<keyword evidence="2" id="KW-0812">Transmembrane</keyword>
<evidence type="ECO:0000256" key="1">
    <source>
        <dbReference type="SAM" id="MobiDB-lite"/>
    </source>
</evidence>
<evidence type="ECO:0000313" key="4">
    <source>
        <dbReference type="Proteomes" id="UP000805841"/>
    </source>
</evidence>
<dbReference type="EMBL" id="JAAOCA010000007">
    <property type="protein sequence ID" value="MBD1598532.1"/>
    <property type="molecule type" value="Genomic_DNA"/>
</dbReference>
<dbReference type="Pfam" id="PF11067">
    <property type="entry name" value="DUF2868"/>
    <property type="match status" value="1"/>
</dbReference>
<feature type="transmembrane region" description="Helical" evidence="2">
    <location>
        <begin position="104"/>
        <end position="127"/>
    </location>
</feature>
<evidence type="ECO:0000313" key="3">
    <source>
        <dbReference type="EMBL" id="MBD1598532.1"/>
    </source>
</evidence>
<keyword evidence="4" id="KW-1185">Reference proteome</keyword>
<dbReference type="RefSeq" id="WP_190418960.1">
    <property type="nucleotide sequence ID" value="NZ_JAAOCA010000007.1"/>
</dbReference>